<organism evidence="1">
    <name type="scientific">marine sediment metagenome</name>
    <dbReference type="NCBI Taxonomy" id="412755"/>
    <lineage>
        <taxon>unclassified sequences</taxon>
        <taxon>metagenomes</taxon>
        <taxon>ecological metagenomes</taxon>
    </lineage>
</organism>
<protein>
    <submittedName>
        <fullName evidence="1">Uncharacterized protein</fullName>
    </submittedName>
</protein>
<evidence type="ECO:0000313" key="1">
    <source>
        <dbReference type="EMBL" id="KKN91152.1"/>
    </source>
</evidence>
<sequence>MFGQAKLEIPTSGNIGPSCTTGLSDQLAMTIGRTAARTLSEQDGYVVVTLESGSVRVIGYNTIHDKLVIGRLTI</sequence>
<reference evidence="1" key="1">
    <citation type="journal article" date="2015" name="Nature">
        <title>Complex archaea that bridge the gap between prokaryotes and eukaryotes.</title>
        <authorList>
            <person name="Spang A."/>
            <person name="Saw J.H."/>
            <person name="Jorgensen S.L."/>
            <person name="Zaremba-Niedzwiedzka K."/>
            <person name="Martijn J."/>
            <person name="Lind A.E."/>
            <person name="van Eijk R."/>
            <person name="Schleper C."/>
            <person name="Guy L."/>
            <person name="Ettema T.J."/>
        </authorList>
    </citation>
    <scope>NUCLEOTIDE SEQUENCE</scope>
</reference>
<comment type="caution">
    <text evidence="1">The sequence shown here is derived from an EMBL/GenBank/DDBJ whole genome shotgun (WGS) entry which is preliminary data.</text>
</comment>
<accession>A0A0F9UUH5</accession>
<proteinExistence type="predicted"/>
<dbReference type="AlphaFoldDB" id="A0A0F9UUH5"/>
<dbReference type="EMBL" id="LAZR01000105">
    <property type="protein sequence ID" value="KKN91152.1"/>
    <property type="molecule type" value="Genomic_DNA"/>
</dbReference>
<name>A0A0F9UUH5_9ZZZZ</name>
<gene>
    <name evidence="1" type="ORF">LCGC14_0220170</name>
</gene>